<comment type="catalytic activity">
    <reaction evidence="5">
        <text>Cleavage of hydrophobic, N-terminal signal or leader sequences from secreted and periplasmic proteins.</text>
        <dbReference type="EC" id="3.4.21.89"/>
    </reaction>
</comment>
<dbReference type="Gene3D" id="2.10.109.10">
    <property type="entry name" value="Umud Fragment, subunit A"/>
    <property type="match status" value="1"/>
</dbReference>
<dbReference type="InterPro" id="IPR036286">
    <property type="entry name" value="LexA/Signal_pep-like_sf"/>
</dbReference>
<dbReference type="RefSeq" id="WP_345506979.1">
    <property type="nucleotide sequence ID" value="NZ_BAABIW010000011.1"/>
</dbReference>
<keyword evidence="3 5" id="KW-0645">Protease</keyword>
<accession>A0ABP9JAP5</accession>
<dbReference type="InterPro" id="IPR019533">
    <property type="entry name" value="Peptidase_S26"/>
</dbReference>
<feature type="domain" description="Peptidase S26" evidence="6">
    <location>
        <begin position="5"/>
        <end position="167"/>
    </location>
</feature>
<dbReference type="Pfam" id="PF10502">
    <property type="entry name" value="Peptidase_S26"/>
    <property type="match status" value="1"/>
</dbReference>
<evidence type="ECO:0000259" key="6">
    <source>
        <dbReference type="Pfam" id="PF10502"/>
    </source>
</evidence>
<evidence type="ECO:0000256" key="3">
    <source>
        <dbReference type="ARBA" id="ARBA00022670"/>
    </source>
</evidence>
<dbReference type="PANTHER" id="PTHR43390">
    <property type="entry name" value="SIGNAL PEPTIDASE I"/>
    <property type="match status" value="1"/>
</dbReference>
<dbReference type="PROSITE" id="PS00501">
    <property type="entry name" value="SPASE_I_1"/>
    <property type="match status" value="1"/>
</dbReference>
<evidence type="ECO:0000256" key="4">
    <source>
        <dbReference type="ARBA" id="ARBA00022801"/>
    </source>
</evidence>
<keyword evidence="4 5" id="KW-0378">Hydrolase</keyword>
<evidence type="ECO:0000313" key="8">
    <source>
        <dbReference type="Proteomes" id="UP001500427"/>
    </source>
</evidence>
<evidence type="ECO:0000256" key="1">
    <source>
        <dbReference type="ARBA" id="ARBA00004401"/>
    </source>
</evidence>
<dbReference type="CDD" id="cd06530">
    <property type="entry name" value="S26_SPase_I"/>
    <property type="match status" value="1"/>
</dbReference>
<dbReference type="NCBIfam" id="TIGR02227">
    <property type="entry name" value="sigpep_I_bact"/>
    <property type="match status" value="1"/>
</dbReference>
<dbReference type="Proteomes" id="UP001500427">
    <property type="component" value="Unassembled WGS sequence"/>
</dbReference>
<evidence type="ECO:0000313" key="7">
    <source>
        <dbReference type="EMBL" id="GAA5024402.1"/>
    </source>
</evidence>
<dbReference type="EC" id="3.4.21.89" evidence="5"/>
<evidence type="ECO:0000256" key="2">
    <source>
        <dbReference type="ARBA" id="ARBA00009370"/>
    </source>
</evidence>
<gene>
    <name evidence="7" type="ORF">GCM10023258_16420</name>
</gene>
<keyword evidence="8" id="KW-1185">Reference proteome</keyword>
<evidence type="ECO:0000256" key="5">
    <source>
        <dbReference type="RuleBase" id="RU362042"/>
    </source>
</evidence>
<proteinExistence type="inferred from homology"/>
<dbReference type="InterPro" id="IPR019756">
    <property type="entry name" value="Pept_S26A_signal_pept_1_Ser-AS"/>
</dbReference>
<dbReference type="InterPro" id="IPR000223">
    <property type="entry name" value="Pept_S26A_signal_pept_1"/>
</dbReference>
<organism evidence="7 8">
    <name type="scientific">Terrabacter aeriphilus</name>
    <dbReference type="NCBI Taxonomy" id="515662"/>
    <lineage>
        <taxon>Bacteria</taxon>
        <taxon>Bacillati</taxon>
        <taxon>Actinomycetota</taxon>
        <taxon>Actinomycetes</taxon>
        <taxon>Micrococcales</taxon>
        <taxon>Intrasporangiaceae</taxon>
        <taxon>Terrabacter</taxon>
    </lineage>
</organism>
<reference evidence="8" key="1">
    <citation type="journal article" date="2019" name="Int. J. Syst. Evol. Microbiol.">
        <title>The Global Catalogue of Microorganisms (GCM) 10K type strain sequencing project: providing services to taxonomists for standard genome sequencing and annotation.</title>
        <authorList>
            <consortium name="The Broad Institute Genomics Platform"/>
            <consortium name="The Broad Institute Genome Sequencing Center for Infectious Disease"/>
            <person name="Wu L."/>
            <person name="Ma J."/>
        </authorList>
    </citation>
    <scope>NUCLEOTIDE SEQUENCE [LARGE SCALE GENOMIC DNA]</scope>
    <source>
        <strain evidence="8">JCM 17687</strain>
    </source>
</reference>
<comment type="similarity">
    <text evidence="2 5">Belongs to the peptidase S26 family.</text>
</comment>
<name>A0ABP9JAP5_9MICO</name>
<dbReference type="PANTHER" id="PTHR43390:SF1">
    <property type="entry name" value="CHLOROPLAST PROCESSING PEPTIDASE"/>
    <property type="match status" value="1"/>
</dbReference>
<comment type="subcellular location">
    <subcellularLocation>
        <location evidence="1">Cell membrane</location>
        <topology evidence="1">Single-pass type II membrane protein</topology>
    </subcellularLocation>
    <subcellularLocation>
        <location evidence="5">Membrane</location>
        <topology evidence="5">Single-pass type II membrane protein</topology>
    </subcellularLocation>
</comment>
<dbReference type="PRINTS" id="PR00727">
    <property type="entry name" value="LEADERPTASE"/>
</dbReference>
<dbReference type="SUPFAM" id="SSF51306">
    <property type="entry name" value="LexA/Signal peptidase"/>
    <property type="match status" value="1"/>
</dbReference>
<protein>
    <recommendedName>
        <fullName evidence="5">Signal peptidase I</fullName>
        <ecNumber evidence="5">3.4.21.89</ecNumber>
    </recommendedName>
</protein>
<sequence>MLAIGLLGAVLLTSRLVVEPVQVTSESMTPTLRPDDRVLVLRAPFSGDVHRGDVVVVDGTAWERRQPSAAEGPPRASLEGEWLVKRAVALSGDSVALEDGSLVVNGSPVDEPWVDLESVDGTYFGPVTVPQGEVFVLGDDRDRSVDSRTLGPVPLDAVRGRVLTRWWPWG</sequence>
<comment type="caution">
    <text evidence="7">The sequence shown here is derived from an EMBL/GenBank/DDBJ whole genome shotgun (WGS) entry which is preliminary data.</text>
</comment>
<dbReference type="EMBL" id="BAABIW010000011">
    <property type="protein sequence ID" value="GAA5024402.1"/>
    <property type="molecule type" value="Genomic_DNA"/>
</dbReference>